<dbReference type="Proteomes" id="UP000641137">
    <property type="component" value="Unassembled WGS sequence"/>
</dbReference>
<dbReference type="InterPro" id="IPR013096">
    <property type="entry name" value="Cupin_2"/>
</dbReference>
<dbReference type="Gene3D" id="2.60.120.10">
    <property type="entry name" value="Jelly Rolls"/>
    <property type="match status" value="1"/>
</dbReference>
<keyword evidence="1" id="KW-0238">DNA-binding</keyword>
<name>A0A8J3GG49_9HYPH</name>
<dbReference type="InterPro" id="IPR014710">
    <property type="entry name" value="RmlC-like_jellyroll"/>
</dbReference>
<feature type="domain" description="HTH cro/C1-type" evidence="2">
    <location>
        <begin position="16"/>
        <end position="70"/>
    </location>
</feature>
<dbReference type="CDD" id="cd02209">
    <property type="entry name" value="cupin_XRE_C"/>
    <property type="match status" value="1"/>
</dbReference>
<dbReference type="GO" id="GO:0003700">
    <property type="term" value="F:DNA-binding transcription factor activity"/>
    <property type="evidence" value="ECO:0007669"/>
    <property type="project" value="TreeGrafter"/>
</dbReference>
<gene>
    <name evidence="3" type="ORF">GCM10010136_03610</name>
</gene>
<evidence type="ECO:0000259" key="2">
    <source>
        <dbReference type="PROSITE" id="PS50943"/>
    </source>
</evidence>
<organism evidence="3 4">
    <name type="scientific">Limoniibacter endophyticus</name>
    <dbReference type="NCBI Taxonomy" id="1565040"/>
    <lineage>
        <taxon>Bacteria</taxon>
        <taxon>Pseudomonadati</taxon>
        <taxon>Pseudomonadota</taxon>
        <taxon>Alphaproteobacteria</taxon>
        <taxon>Hyphomicrobiales</taxon>
        <taxon>Bartonellaceae</taxon>
        <taxon>Limoniibacter</taxon>
    </lineage>
</organism>
<dbReference type="PANTHER" id="PTHR46797:SF2">
    <property type="entry name" value="TRANSCRIPTIONAL REGULATOR"/>
    <property type="match status" value="1"/>
</dbReference>
<dbReference type="EMBL" id="BMZO01000001">
    <property type="protein sequence ID" value="GHC62481.1"/>
    <property type="molecule type" value="Genomic_DNA"/>
</dbReference>
<reference evidence="3" key="1">
    <citation type="journal article" date="2014" name="Int. J. Syst. Evol. Microbiol.">
        <title>Complete genome sequence of Corynebacterium casei LMG S-19264T (=DSM 44701T), isolated from a smear-ripened cheese.</title>
        <authorList>
            <consortium name="US DOE Joint Genome Institute (JGI-PGF)"/>
            <person name="Walter F."/>
            <person name="Albersmeier A."/>
            <person name="Kalinowski J."/>
            <person name="Ruckert C."/>
        </authorList>
    </citation>
    <scope>NUCLEOTIDE SEQUENCE</scope>
    <source>
        <strain evidence="3">KCTC 42097</strain>
    </source>
</reference>
<dbReference type="RefSeq" id="WP_210310849.1">
    <property type="nucleotide sequence ID" value="NZ_BMZO01000001.1"/>
</dbReference>
<evidence type="ECO:0000313" key="4">
    <source>
        <dbReference type="Proteomes" id="UP000641137"/>
    </source>
</evidence>
<dbReference type="PROSITE" id="PS50943">
    <property type="entry name" value="HTH_CROC1"/>
    <property type="match status" value="1"/>
</dbReference>
<dbReference type="InterPro" id="IPR011051">
    <property type="entry name" value="RmlC_Cupin_sf"/>
</dbReference>
<dbReference type="InterPro" id="IPR050807">
    <property type="entry name" value="TransReg_Diox_bact_type"/>
</dbReference>
<dbReference type="Gene3D" id="1.10.260.40">
    <property type="entry name" value="lambda repressor-like DNA-binding domains"/>
    <property type="match status" value="1"/>
</dbReference>
<dbReference type="GO" id="GO:0005829">
    <property type="term" value="C:cytosol"/>
    <property type="evidence" value="ECO:0007669"/>
    <property type="project" value="TreeGrafter"/>
</dbReference>
<reference evidence="3" key="2">
    <citation type="submission" date="2020-09" db="EMBL/GenBank/DDBJ databases">
        <authorList>
            <person name="Sun Q."/>
            <person name="Kim S."/>
        </authorList>
    </citation>
    <scope>NUCLEOTIDE SEQUENCE</scope>
    <source>
        <strain evidence="3">KCTC 42097</strain>
    </source>
</reference>
<dbReference type="SUPFAM" id="SSF47413">
    <property type="entry name" value="lambda repressor-like DNA-binding domains"/>
    <property type="match status" value="1"/>
</dbReference>
<dbReference type="GO" id="GO:0003677">
    <property type="term" value="F:DNA binding"/>
    <property type="evidence" value="ECO:0007669"/>
    <property type="project" value="UniProtKB-KW"/>
</dbReference>
<dbReference type="Pfam" id="PF01381">
    <property type="entry name" value="HTH_3"/>
    <property type="match status" value="1"/>
</dbReference>
<dbReference type="CDD" id="cd00093">
    <property type="entry name" value="HTH_XRE"/>
    <property type="match status" value="1"/>
</dbReference>
<protein>
    <submittedName>
        <fullName evidence="3">Transcriptional regulator</fullName>
    </submittedName>
</protein>
<evidence type="ECO:0000313" key="3">
    <source>
        <dbReference type="EMBL" id="GHC62481.1"/>
    </source>
</evidence>
<evidence type="ECO:0000256" key="1">
    <source>
        <dbReference type="ARBA" id="ARBA00023125"/>
    </source>
</evidence>
<proteinExistence type="predicted"/>
<dbReference type="SUPFAM" id="SSF51182">
    <property type="entry name" value="RmlC-like cupins"/>
    <property type="match status" value="1"/>
</dbReference>
<dbReference type="PANTHER" id="PTHR46797">
    <property type="entry name" value="HTH-TYPE TRANSCRIPTIONAL REGULATOR"/>
    <property type="match status" value="1"/>
</dbReference>
<dbReference type="Pfam" id="PF07883">
    <property type="entry name" value="Cupin_2"/>
    <property type="match status" value="1"/>
</dbReference>
<dbReference type="SMART" id="SM00530">
    <property type="entry name" value="HTH_XRE"/>
    <property type="match status" value="1"/>
</dbReference>
<keyword evidence="4" id="KW-1185">Reference proteome</keyword>
<dbReference type="InterPro" id="IPR010982">
    <property type="entry name" value="Lambda_DNA-bd_dom_sf"/>
</dbReference>
<sequence length="197" mass="21486">MSEITKGAQFLLGATLRQLRTAKGMSLQQLADSSGVSVGMISQIERDLANPSMRVLTAIRRALNISLQEMFGEQPDDPVHQGDPAFVRRHEDRPLIDLGLLKKELLTAGGHHHLQIMILRVEPGGVSGNTALSYPAEKGGLILSGELTLTIDGQEANLRTGDSFVFDSSLPHSFRNTGEKPAEILWIIGAVQFDRHL</sequence>
<dbReference type="InterPro" id="IPR001387">
    <property type="entry name" value="Cro/C1-type_HTH"/>
</dbReference>
<dbReference type="AlphaFoldDB" id="A0A8J3GG49"/>
<comment type="caution">
    <text evidence="3">The sequence shown here is derived from an EMBL/GenBank/DDBJ whole genome shotgun (WGS) entry which is preliminary data.</text>
</comment>
<accession>A0A8J3GG49</accession>